<name>A0A0U1CU81_9MYCO</name>
<sequence length="30" mass="3245">MTDPATMTPPNVDDLVPGLQTWVRHNGIPA</sequence>
<evidence type="ECO:0000313" key="1">
    <source>
        <dbReference type="EMBL" id="CQD02077.1"/>
    </source>
</evidence>
<reference evidence="2" key="1">
    <citation type="submission" date="2015-03" db="EMBL/GenBank/DDBJ databases">
        <authorList>
            <person name="Urmite Genomes"/>
        </authorList>
    </citation>
    <scope>NUCLEOTIDE SEQUENCE [LARGE SCALE GENOMIC DNA]</scope>
    <source>
        <strain evidence="2">CSUR P1344</strain>
    </source>
</reference>
<protein>
    <submittedName>
        <fullName evidence="1">Uncharacterized protein</fullName>
    </submittedName>
</protein>
<evidence type="ECO:0000313" key="2">
    <source>
        <dbReference type="Proteomes" id="UP000199601"/>
    </source>
</evidence>
<dbReference type="EMBL" id="CTEC01000001">
    <property type="protein sequence ID" value="CQD02077.1"/>
    <property type="molecule type" value="Genomic_DNA"/>
</dbReference>
<dbReference type="AlphaFoldDB" id="A0A0U1CU81"/>
<dbReference type="Proteomes" id="UP000199601">
    <property type="component" value="Unassembled WGS sequence"/>
</dbReference>
<accession>A0A0U1CU81</accession>
<keyword evidence="2" id="KW-1185">Reference proteome</keyword>
<gene>
    <name evidence="1" type="ORF">BN000_00123</name>
</gene>
<proteinExistence type="predicted"/>
<organism evidence="1 2">
    <name type="scientific">Mycobacterium europaeum</name>
    <dbReference type="NCBI Taxonomy" id="761804"/>
    <lineage>
        <taxon>Bacteria</taxon>
        <taxon>Bacillati</taxon>
        <taxon>Actinomycetota</taxon>
        <taxon>Actinomycetes</taxon>
        <taxon>Mycobacteriales</taxon>
        <taxon>Mycobacteriaceae</taxon>
        <taxon>Mycobacterium</taxon>
        <taxon>Mycobacterium simiae complex</taxon>
    </lineage>
</organism>